<proteinExistence type="inferred from homology"/>
<evidence type="ECO:0000256" key="2">
    <source>
        <dbReference type="ARBA" id="ARBA00022603"/>
    </source>
</evidence>
<dbReference type="InParanoid" id="E0VUQ6"/>
<dbReference type="HAMAP" id="MF_03188">
    <property type="entry name" value="Methyltr_EFM4"/>
    <property type="match status" value="1"/>
</dbReference>
<dbReference type="InterPro" id="IPR026635">
    <property type="entry name" value="Efm4/METTL10"/>
</dbReference>
<evidence type="ECO:0000313" key="8">
    <source>
        <dbReference type="EnsemblMetazoa" id="PHUM452930-PA"/>
    </source>
</evidence>
<evidence type="ECO:0000256" key="1">
    <source>
        <dbReference type="ARBA" id="ARBA00022490"/>
    </source>
</evidence>
<dbReference type="PANTHER" id="PTHR12843:SF5">
    <property type="entry name" value="EEF1A LYSINE METHYLTRANSFERASE 2"/>
    <property type="match status" value="1"/>
</dbReference>
<dbReference type="GO" id="GO:0005737">
    <property type="term" value="C:cytoplasm"/>
    <property type="evidence" value="ECO:0007669"/>
    <property type="project" value="UniProtKB-SubCell"/>
</dbReference>
<dbReference type="AlphaFoldDB" id="E0VUQ6"/>
<dbReference type="InterPro" id="IPR029063">
    <property type="entry name" value="SAM-dependent_MTases_sf"/>
</dbReference>
<dbReference type="OMA" id="PTPSFQF"/>
<reference evidence="7" key="2">
    <citation type="submission" date="2007-04" db="EMBL/GenBank/DDBJ databases">
        <title>The genome of the human body louse.</title>
        <authorList>
            <consortium name="The Human Body Louse Genome Consortium"/>
            <person name="Kirkness E."/>
            <person name="Walenz B."/>
            <person name="Hass B."/>
            <person name="Bruggner R."/>
            <person name="Strausberg R."/>
        </authorList>
    </citation>
    <scope>NUCLEOTIDE SEQUENCE</scope>
    <source>
        <strain evidence="7">USDA</strain>
    </source>
</reference>
<dbReference type="STRING" id="121224.E0VUQ6"/>
<dbReference type="SUPFAM" id="SSF53335">
    <property type="entry name" value="S-adenosyl-L-methionine-dependent methyltransferases"/>
    <property type="match status" value="1"/>
</dbReference>
<sequence length="213" mass="24162">MEEELNSSILGSYEFWNNLYHEEIENFYDHGDVGEIWFGLETSKRIVNWINESSLIKKDDSIIDLGCGNGMLLIELSKLGFTNLHGIDYSSNAIDLAKAVCDKEQCSVNFFVKNIVDDVFESKYKVCLDKGTYDAISLDPEDAKSKRLSYIKNSSELLEDDGLLIITSCNWTDVELTQHFNNFEVLENIPAPVFKFGGKTGKTVSTVVFKKKR</sequence>
<name>E0VUQ6_PEDHC</name>
<dbReference type="Pfam" id="PF13847">
    <property type="entry name" value="Methyltransf_31"/>
    <property type="match status" value="1"/>
</dbReference>
<dbReference type="EMBL" id="DS235787">
    <property type="protein sequence ID" value="EEB17112.1"/>
    <property type="molecule type" value="Genomic_DNA"/>
</dbReference>
<evidence type="ECO:0000256" key="4">
    <source>
        <dbReference type="ARBA" id="ARBA00022691"/>
    </source>
</evidence>
<comment type="function">
    <text evidence="5">S-adenosyl-L-methionine-dependent protein-lysine N-methyltransferase that methylates elongation factor 1-alpha.</text>
</comment>
<keyword evidence="9" id="KW-1185">Reference proteome</keyword>
<dbReference type="HOGENOM" id="CLU_044783_2_1_1"/>
<keyword evidence="3 5" id="KW-0808">Transferase</keyword>
<dbReference type="GO" id="GO:0016279">
    <property type="term" value="F:protein-lysine N-methyltransferase activity"/>
    <property type="evidence" value="ECO:0007669"/>
    <property type="project" value="UniProtKB-UniRule"/>
</dbReference>
<comment type="similarity">
    <text evidence="5">Belongs to the class I-like SAM-binding methyltransferase superfamily. EFM4 family.</text>
</comment>
<dbReference type="InterPro" id="IPR025714">
    <property type="entry name" value="Methyltranfer_dom"/>
</dbReference>
<dbReference type="Proteomes" id="UP000009046">
    <property type="component" value="Unassembled WGS sequence"/>
</dbReference>
<keyword evidence="1 5" id="KW-0963">Cytoplasm</keyword>
<dbReference type="OrthoDB" id="540004at2759"/>
<evidence type="ECO:0000256" key="3">
    <source>
        <dbReference type="ARBA" id="ARBA00022679"/>
    </source>
</evidence>
<evidence type="ECO:0000313" key="7">
    <source>
        <dbReference type="EMBL" id="EEB17112.1"/>
    </source>
</evidence>
<dbReference type="VEuPathDB" id="VectorBase:PHUM452930"/>
<feature type="domain" description="Methyltransferase" evidence="6">
    <location>
        <begin position="56"/>
        <end position="181"/>
    </location>
</feature>
<evidence type="ECO:0000313" key="9">
    <source>
        <dbReference type="Proteomes" id="UP000009046"/>
    </source>
</evidence>
<reference evidence="8" key="3">
    <citation type="submission" date="2020-05" db="UniProtKB">
        <authorList>
            <consortium name="EnsemblMetazoa"/>
        </authorList>
    </citation>
    <scope>IDENTIFICATION</scope>
    <source>
        <strain evidence="8">USDA</strain>
    </source>
</reference>
<dbReference type="EnsemblMetazoa" id="PHUM452930-RA">
    <property type="protein sequence ID" value="PHUM452930-PA"/>
    <property type="gene ID" value="PHUM452930"/>
</dbReference>
<organism>
    <name type="scientific">Pediculus humanus subsp. corporis</name>
    <name type="common">Body louse</name>
    <dbReference type="NCBI Taxonomy" id="121224"/>
    <lineage>
        <taxon>Eukaryota</taxon>
        <taxon>Metazoa</taxon>
        <taxon>Ecdysozoa</taxon>
        <taxon>Arthropoda</taxon>
        <taxon>Hexapoda</taxon>
        <taxon>Insecta</taxon>
        <taxon>Pterygota</taxon>
        <taxon>Neoptera</taxon>
        <taxon>Paraneoptera</taxon>
        <taxon>Psocodea</taxon>
        <taxon>Troctomorpha</taxon>
        <taxon>Phthiraptera</taxon>
        <taxon>Anoplura</taxon>
        <taxon>Pediculidae</taxon>
        <taxon>Pediculus</taxon>
    </lineage>
</organism>
<keyword evidence="4 5" id="KW-0949">S-adenosyl-L-methionine</keyword>
<accession>E0VUQ6</accession>
<dbReference type="Gene3D" id="3.40.50.150">
    <property type="entry name" value="Vaccinia Virus protein VP39"/>
    <property type="match status" value="1"/>
</dbReference>
<dbReference type="GeneID" id="8230503"/>
<dbReference type="FunCoup" id="E0VUQ6">
    <property type="interactions" value="1538"/>
</dbReference>
<dbReference type="KEGG" id="phu:Phum_PHUM452930"/>
<dbReference type="EMBL" id="AAZO01005514">
    <property type="status" value="NOT_ANNOTATED_CDS"/>
    <property type="molecule type" value="Genomic_DNA"/>
</dbReference>
<dbReference type="EC" id="2.1.1.-" evidence="5"/>
<reference evidence="7" key="1">
    <citation type="submission" date="2007-04" db="EMBL/GenBank/DDBJ databases">
        <title>Annotation of Pediculus humanus corporis strain USDA.</title>
        <authorList>
            <person name="Kirkness E."/>
            <person name="Hannick L."/>
            <person name="Hass B."/>
            <person name="Bruggner R."/>
            <person name="Lawson D."/>
            <person name="Bidwell S."/>
            <person name="Joardar V."/>
            <person name="Caler E."/>
            <person name="Walenz B."/>
            <person name="Inman J."/>
            <person name="Schobel S."/>
            <person name="Galinsky K."/>
            <person name="Amedeo P."/>
            <person name="Strausberg R."/>
        </authorList>
    </citation>
    <scope>NUCLEOTIDE SEQUENCE</scope>
    <source>
        <strain evidence="7">USDA</strain>
    </source>
</reference>
<dbReference type="RefSeq" id="XP_002429850.1">
    <property type="nucleotide sequence ID" value="XM_002429805.1"/>
</dbReference>
<comment type="subcellular location">
    <subcellularLocation>
        <location evidence="5">Cytoplasm</location>
    </subcellularLocation>
</comment>
<dbReference type="CTD" id="8230503"/>
<gene>
    <name evidence="8" type="primary">8230503</name>
    <name evidence="7" type="ORF">Phum_PHUM452930</name>
</gene>
<dbReference type="PANTHER" id="PTHR12843">
    <property type="entry name" value="PROTEIN-LYSINE N-METHYLTRANSFERASE METTL10"/>
    <property type="match status" value="1"/>
</dbReference>
<dbReference type="CDD" id="cd02440">
    <property type="entry name" value="AdoMet_MTases"/>
    <property type="match status" value="1"/>
</dbReference>
<protein>
    <recommendedName>
        <fullName evidence="5">Protein-lysine N-methyltransferase Phum_PHUM452930</fullName>
        <ecNumber evidence="5">2.1.1.-</ecNumber>
    </recommendedName>
</protein>
<keyword evidence="2 5" id="KW-0489">Methyltransferase</keyword>
<evidence type="ECO:0000259" key="6">
    <source>
        <dbReference type="Pfam" id="PF13847"/>
    </source>
</evidence>
<dbReference type="eggNOG" id="KOG1271">
    <property type="taxonomic scope" value="Eukaryota"/>
</dbReference>
<evidence type="ECO:0000256" key="5">
    <source>
        <dbReference type="HAMAP-Rule" id="MF_03188"/>
    </source>
</evidence>
<dbReference type="GO" id="GO:0032259">
    <property type="term" value="P:methylation"/>
    <property type="evidence" value="ECO:0007669"/>
    <property type="project" value="UniProtKB-KW"/>
</dbReference>